<organism evidence="1 2">
    <name type="scientific">Necator americanus</name>
    <name type="common">Human hookworm</name>
    <dbReference type="NCBI Taxonomy" id="51031"/>
    <lineage>
        <taxon>Eukaryota</taxon>
        <taxon>Metazoa</taxon>
        <taxon>Ecdysozoa</taxon>
        <taxon>Nematoda</taxon>
        <taxon>Chromadorea</taxon>
        <taxon>Rhabditida</taxon>
        <taxon>Rhabditina</taxon>
        <taxon>Rhabditomorpha</taxon>
        <taxon>Strongyloidea</taxon>
        <taxon>Ancylostomatidae</taxon>
        <taxon>Bunostominae</taxon>
        <taxon>Necator</taxon>
    </lineage>
</organism>
<gene>
    <name evidence="1" type="ORF">NECAME_17025</name>
</gene>
<dbReference type="STRING" id="51031.W2TRP6"/>
<dbReference type="OrthoDB" id="5816387at2759"/>
<dbReference type="InterPro" id="IPR039260">
    <property type="entry name" value="Cpg-3"/>
</dbReference>
<dbReference type="Proteomes" id="UP000053676">
    <property type="component" value="Unassembled WGS sequence"/>
</dbReference>
<keyword evidence="2" id="KW-1185">Reference proteome</keyword>
<dbReference type="OMA" id="VIAFCKP"/>
<proteinExistence type="predicted"/>
<dbReference type="EMBL" id="KI657873">
    <property type="protein sequence ID" value="ETN84735.1"/>
    <property type="molecule type" value="Genomic_DNA"/>
</dbReference>
<feature type="non-terminal residue" evidence="1">
    <location>
        <position position="1"/>
    </location>
</feature>
<accession>W2TRP6</accession>
<protein>
    <submittedName>
        <fullName evidence="1">Uncharacterized protein</fullName>
    </submittedName>
</protein>
<dbReference type="KEGG" id="nai:NECAME_17025"/>
<sequence>KICKPFGVCFGNDDCNGGKCVGAFVGKCNCNACLDFWLCETDAACGGLIGACNKTTKTCDCQAVRDTILNREAMYYRLRV</sequence>
<dbReference type="PANTHER" id="PTHR37973">
    <property type="entry name" value="CHONDROITIN PROTEOGLYCAN 3"/>
    <property type="match status" value="1"/>
</dbReference>
<evidence type="ECO:0000313" key="2">
    <source>
        <dbReference type="Proteomes" id="UP000053676"/>
    </source>
</evidence>
<dbReference type="AlphaFoldDB" id="W2TRP6"/>
<reference evidence="2" key="1">
    <citation type="journal article" date="2014" name="Nat. Genet.">
        <title>Genome of the human hookworm Necator americanus.</title>
        <authorList>
            <person name="Tang Y.T."/>
            <person name="Gao X."/>
            <person name="Rosa B.A."/>
            <person name="Abubucker S."/>
            <person name="Hallsworth-Pepin K."/>
            <person name="Martin J."/>
            <person name="Tyagi R."/>
            <person name="Heizer E."/>
            <person name="Zhang X."/>
            <person name="Bhonagiri-Palsikar V."/>
            <person name="Minx P."/>
            <person name="Warren W.C."/>
            <person name="Wang Q."/>
            <person name="Zhan B."/>
            <person name="Hotez P.J."/>
            <person name="Sternberg P.W."/>
            <person name="Dougall A."/>
            <person name="Gaze S.T."/>
            <person name="Mulvenna J."/>
            <person name="Sotillo J."/>
            <person name="Ranganathan S."/>
            <person name="Rabelo E.M."/>
            <person name="Wilson R.K."/>
            <person name="Felgner P.L."/>
            <person name="Bethony J."/>
            <person name="Hawdon J.M."/>
            <person name="Gasser R.B."/>
            <person name="Loukas A."/>
            <person name="Mitreva M."/>
        </authorList>
    </citation>
    <scope>NUCLEOTIDE SEQUENCE [LARGE SCALE GENOMIC DNA]</scope>
</reference>
<dbReference type="PANTHER" id="PTHR37973:SF3">
    <property type="entry name" value="CHONDROITIN PROTEOGLYCAN 3-RELATED"/>
    <property type="match status" value="1"/>
</dbReference>
<name>W2TRP6_NECAM</name>
<evidence type="ECO:0000313" key="1">
    <source>
        <dbReference type="EMBL" id="ETN84735.1"/>
    </source>
</evidence>